<dbReference type="Proteomes" id="UP000886476">
    <property type="component" value="Unassembled WGS sequence"/>
</dbReference>
<organism evidence="1 2">
    <name type="scientific">Bradyrhizobium aeschynomenes</name>
    <dbReference type="NCBI Taxonomy" id="2734909"/>
    <lineage>
        <taxon>Bacteria</taxon>
        <taxon>Pseudomonadati</taxon>
        <taxon>Pseudomonadota</taxon>
        <taxon>Alphaproteobacteria</taxon>
        <taxon>Hyphomicrobiales</taxon>
        <taxon>Nitrobacteraceae</taxon>
        <taxon>Bradyrhizobium</taxon>
    </lineage>
</organism>
<gene>
    <name evidence="1" type="ORF">HL667_03525</name>
</gene>
<protein>
    <submittedName>
        <fullName evidence="1">Uncharacterized protein</fullName>
    </submittedName>
</protein>
<keyword evidence="2" id="KW-1185">Reference proteome</keyword>
<proteinExistence type="predicted"/>
<dbReference type="Pfam" id="PF19749">
    <property type="entry name" value="DUF6236"/>
    <property type="match status" value="1"/>
</dbReference>
<comment type="caution">
    <text evidence="1">The sequence shown here is derived from an EMBL/GenBank/DDBJ whole genome shotgun (WGS) entry which is preliminary data.</text>
</comment>
<name>A0ABX2C731_9BRAD</name>
<accession>A0ABX2C731</accession>
<dbReference type="RefSeq" id="WP_172109010.1">
    <property type="nucleotide sequence ID" value="NZ_JABFDN010000001.1"/>
</dbReference>
<evidence type="ECO:0000313" key="2">
    <source>
        <dbReference type="Proteomes" id="UP000886476"/>
    </source>
</evidence>
<reference evidence="1" key="1">
    <citation type="submission" date="2020-05" db="EMBL/GenBank/DDBJ databases">
        <title>Nod-independent and nitrogen-fixing Bradyrhizobium aeschynomene sp. nov. isolated from nodules of Aeschynomene indica.</title>
        <authorList>
            <person name="Zhang Z."/>
        </authorList>
    </citation>
    <scope>NUCLEOTIDE SEQUENCE</scope>
    <source>
        <strain evidence="1">83012</strain>
    </source>
</reference>
<evidence type="ECO:0000313" key="1">
    <source>
        <dbReference type="EMBL" id="NPU64061.1"/>
    </source>
</evidence>
<dbReference type="InterPro" id="IPR046203">
    <property type="entry name" value="DUF6236"/>
</dbReference>
<dbReference type="EMBL" id="JABFDN010000001">
    <property type="protein sequence ID" value="NPU64061.1"/>
    <property type="molecule type" value="Genomic_DNA"/>
</dbReference>
<sequence>MGEAKRRKQQDPSYGKPLRGLIMTSEIVKRPEGTRVSASIEPQQLRYALLFWDKIVWPSNNLIFAAGNEDSAFLETTKILERPRHEFASTTDPAEPFVRSQLQEFQKRDNKDREVWDLCQNTAVLLASVSDATHPGGMGIELIRAIPVPDKDVPLNEILEFKRKRHAEFVALRAEIDTLAARLNSTSNPDTDLQQLIKHIDKACADALRVSSEWQFPVRLSNKKMALDLKPFELIAGGLGGLLGADYFNMSTSQEILAGIVGTAAAAKSIVKFTSDIGLQSIRRPRSPFSYIAYAHSELF</sequence>